<keyword evidence="1" id="KW-0479">Metal-binding</keyword>
<evidence type="ECO:0000313" key="4">
    <source>
        <dbReference type="Proteomes" id="UP000499080"/>
    </source>
</evidence>
<evidence type="ECO:0000259" key="2">
    <source>
        <dbReference type="PROSITE" id="PS50158"/>
    </source>
</evidence>
<keyword evidence="1" id="KW-0863">Zinc-finger</keyword>
<comment type="caution">
    <text evidence="3">The sequence shown here is derived from an EMBL/GenBank/DDBJ whole genome shotgun (WGS) entry which is preliminary data.</text>
</comment>
<gene>
    <name evidence="3" type="ORF">AVEN_2662_1</name>
</gene>
<dbReference type="Gene3D" id="4.10.60.10">
    <property type="entry name" value="Zinc finger, CCHC-type"/>
    <property type="match status" value="1"/>
</dbReference>
<evidence type="ECO:0000256" key="1">
    <source>
        <dbReference type="PROSITE-ProRule" id="PRU00047"/>
    </source>
</evidence>
<reference evidence="3 4" key="1">
    <citation type="journal article" date="2019" name="Sci. Rep.">
        <title>Orb-weaving spider Araneus ventricosus genome elucidates the spidroin gene catalogue.</title>
        <authorList>
            <person name="Kono N."/>
            <person name="Nakamura H."/>
            <person name="Ohtoshi R."/>
            <person name="Moran D.A.P."/>
            <person name="Shinohara A."/>
            <person name="Yoshida Y."/>
            <person name="Fujiwara M."/>
            <person name="Mori M."/>
            <person name="Tomita M."/>
            <person name="Arakawa K."/>
        </authorList>
    </citation>
    <scope>NUCLEOTIDE SEQUENCE [LARGE SCALE GENOMIC DNA]</scope>
</reference>
<dbReference type="InterPro" id="IPR001878">
    <property type="entry name" value="Znf_CCHC"/>
</dbReference>
<organism evidence="3 4">
    <name type="scientific">Araneus ventricosus</name>
    <name type="common">Orbweaver spider</name>
    <name type="synonym">Epeira ventricosa</name>
    <dbReference type="NCBI Taxonomy" id="182803"/>
    <lineage>
        <taxon>Eukaryota</taxon>
        <taxon>Metazoa</taxon>
        <taxon>Ecdysozoa</taxon>
        <taxon>Arthropoda</taxon>
        <taxon>Chelicerata</taxon>
        <taxon>Arachnida</taxon>
        <taxon>Araneae</taxon>
        <taxon>Araneomorphae</taxon>
        <taxon>Entelegynae</taxon>
        <taxon>Araneoidea</taxon>
        <taxon>Araneidae</taxon>
        <taxon>Araneus</taxon>
    </lineage>
</organism>
<dbReference type="GO" id="GO:0008270">
    <property type="term" value="F:zinc ion binding"/>
    <property type="evidence" value="ECO:0007669"/>
    <property type="project" value="UniProtKB-KW"/>
</dbReference>
<proteinExistence type="predicted"/>
<dbReference type="OrthoDB" id="7616520at2759"/>
<dbReference type="PROSITE" id="PS50158">
    <property type="entry name" value="ZF_CCHC"/>
    <property type="match status" value="1"/>
</dbReference>
<dbReference type="GO" id="GO:0003676">
    <property type="term" value="F:nucleic acid binding"/>
    <property type="evidence" value="ECO:0007669"/>
    <property type="project" value="InterPro"/>
</dbReference>
<dbReference type="EMBL" id="BGPR01017177">
    <property type="protein sequence ID" value="GBN75341.1"/>
    <property type="molecule type" value="Genomic_DNA"/>
</dbReference>
<accession>A0A4Y2RI84</accession>
<keyword evidence="4" id="KW-1185">Reference proteome</keyword>
<dbReference type="Pfam" id="PF14223">
    <property type="entry name" value="Retrotran_gag_2"/>
    <property type="match status" value="1"/>
</dbReference>
<feature type="domain" description="CCHC-type" evidence="2">
    <location>
        <begin position="165"/>
        <end position="180"/>
    </location>
</feature>
<keyword evidence="1" id="KW-0862">Zinc</keyword>
<protein>
    <recommendedName>
        <fullName evidence="2">CCHC-type domain-containing protein</fullName>
    </recommendedName>
</protein>
<dbReference type="Proteomes" id="UP000499080">
    <property type="component" value="Unassembled WGS sequence"/>
</dbReference>
<name>A0A4Y2RI84_ARAVE</name>
<evidence type="ECO:0000313" key="3">
    <source>
        <dbReference type="EMBL" id="GBN75341.1"/>
    </source>
</evidence>
<dbReference type="AlphaFoldDB" id="A0A4Y2RI84"/>
<sequence length="342" mass="39685">MKVQHKNASSQLWIKRIGDKQQPVLDAEAMKADKQNFELRKAKAHSTICLNIDENLKNTMSSYIGKISQAAKDLENAGKVIPDDDIAYRMLANLPRSYDNIVMQLYQLYDKNVTSLNVRKFLLAEYDRVKVREKSYTRPKGPAVFSIERDVSEKKISANDFKERRKCFSCRTVGHIKKKCWKLKNDNKMPTHQQRKPPTFKKGEHSNPAALYASVYWTQSMDIEFVIDSVATEHFVNDINLFINFQKLSSSANVEDISDNEAHLVDIKIPNNFKESQNVPERENWCSATKDELEILKARDVHEIVPRPKNKNVLENKWVYIHKKDVTEKIKRYRARLAAQAD</sequence>